<evidence type="ECO:0000256" key="1">
    <source>
        <dbReference type="SAM" id="MobiDB-lite"/>
    </source>
</evidence>
<feature type="chain" id="PRO_5047528614" description="GLPGLI family protein" evidence="2">
    <location>
        <begin position="28"/>
        <end position="342"/>
    </location>
</feature>
<evidence type="ECO:0000313" key="3">
    <source>
        <dbReference type="EMBL" id="MCG2613189.1"/>
    </source>
</evidence>
<keyword evidence="4" id="KW-1185">Reference proteome</keyword>
<name>A0ABS9KLK1_9BACT</name>
<comment type="caution">
    <text evidence="3">The sequence shown here is derived from an EMBL/GenBank/DDBJ whole genome shotgun (WGS) entry which is preliminary data.</text>
</comment>
<evidence type="ECO:0008006" key="5">
    <source>
        <dbReference type="Google" id="ProtNLM"/>
    </source>
</evidence>
<keyword evidence="2" id="KW-0732">Signal</keyword>
<accession>A0ABS9KLK1</accession>
<protein>
    <recommendedName>
        <fullName evidence="5">GLPGLI family protein</fullName>
    </recommendedName>
</protein>
<reference evidence="3" key="1">
    <citation type="submission" date="2022-01" db="EMBL/GenBank/DDBJ databases">
        <authorList>
            <person name="Jo J.-H."/>
            <person name="Im W.-T."/>
        </authorList>
    </citation>
    <scope>NUCLEOTIDE SEQUENCE</scope>
    <source>
        <strain evidence="3">NA20</strain>
    </source>
</reference>
<feature type="signal peptide" evidence="2">
    <location>
        <begin position="1"/>
        <end position="27"/>
    </location>
</feature>
<dbReference type="EMBL" id="JAKLTR010000002">
    <property type="protein sequence ID" value="MCG2613189.1"/>
    <property type="molecule type" value="Genomic_DNA"/>
</dbReference>
<feature type="region of interest" description="Disordered" evidence="1">
    <location>
        <begin position="300"/>
        <end position="342"/>
    </location>
</feature>
<sequence>MKKTSTSVKICLLALLAVITLGNSVKAQLITPSDKRKLQHKEDTLKEYARYMITDEEPADRMVSDSIFVRTLVRALQIKNSFYYPFDSIQGVSRLYAPDSTFRIFTWNMQFDDYYCRQKGAIQMKTKDGSLKLIPLRDVSEFTDNAKDSVRTKNNWIGAIYYNIIKTQYNNKDYYTLFGIDFNTPMSTKKWVEVMHFDERNEPLFGGQFFSFAEDTVPKPVAYRYGLEYKKDARVLLNYVKDLKLILVDHLISETDQQDLPWTFVPDGDNEAFKWENGKWMHVDKAFDYKVDMRGVDPYMGNPPVEDPLMDKKGNVNMKKLDEQSEKNKTKEKPKTGNERKD</sequence>
<dbReference type="Proteomes" id="UP001165367">
    <property type="component" value="Unassembled WGS sequence"/>
</dbReference>
<dbReference type="RefSeq" id="WP_237868418.1">
    <property type="nucleotide sequence ID" value="NZ_JAKLTR010000002.1"/>
</dbReference>
<gene>
    <name evidence="3" type="ORF">LZZ85_02820</name>
</gene>
<proteinExistence type="predicted"/>
<evidence type="ECO:0000256" key="2">
    <source>
        <dbReference type="SAM" id="SignalP"/>
    </source>
</evidence>
<feature type="compositionally biased region" description="Basic and acidic residues" evidence="1">
    <location>
        <begin position="309"/>
        <end position="342"/>
    </location>
</feature>
<organism evidence="3 4">
    <name type="scientific">Terrimonas ginsenosidimutans</name>
    <dbReference type="NCBI Taxonomy" id="2908004"/>
    <lineage>
        <taxon>Bacteria</taxon>
        <taxon>Pseudomonadati</taxon>
        <taxon>Bacteroidota</taxon>
        <taxon>Chitinophagia</taxon>
        <taxon>Chitinophagales</taxon>
        <taxon>Chitinophagaceae</taxon>
        <taxon>Terrimonas</taxon>
    </lineage>
</organism>
<evidence type="ECO:0000313" key="4">
    <source>
        <dbReference type="Proteomes" id="UP001165367"/>
    </source>
</evidence>